<dbReference type="EMBL" id="BMAW01101755">
    <property type="protein sequence ID" value="GFT00914.1"/>
    <property type="molecule type" value="Genomic_DNA"/>
</dbReference>
<dbReference type="InterPro" id="IPR000909">
    <property type="entry name" value="PLipase_C_PInositol-sp_X_dom"/>
</dbReference>
<accession>A0A8X6N9B7</accession>
<dbReference type="PANTHER" id="PTHR13593">
    <property type="match status" value="1"/>
</dbReference>
<evidence type="ECO:0000256" key="5">
    <source>
        <dbReference type="ARBA" id="ARBA00022842"/>
    </source>
</evidence>
<keyword evidence="7" id="KW-0456">Lyase</keyword>
<evidence type="ECO:0000256" key="2">
    <source>
        <dbReference type="ARBA" id="ARBA00004613"/>
    </source>
</evidence>
<feature type="non-terminal residue" evidence="9">
    <location>
        <position position="1"/>
    </location>
</feature>
<dbReference type="OrthoDB" id="6426110at2759"/>
<feature type="domain" description="Phosphatidylinositol-specific phospholipase C X" evidence="8">
    <location>
        <begin position="209"/>
        <end position="356"/>
    </location>
</feature>
<dbReference type="GO" id="GO:0016829">
    <property type="term" value="F:lyase activity"/>
    <property type="evidence" value="ECO:0007669"/>
    <property type="project" value="UniProtKB-KW"/>
</dbReference>
<dbReference type="PROSITE" id="PS50007">
    <property type="entry name" value="PIPLC_X_DOMAIN"/>
    <property type="match status" value="1"/>
</dbReference>
<dbReference type="GO" id="GO:0005576">
    <property type="term" value="C:extracellular region"/>
    <property type="evidence" value="ECO:0007669"/>
    <property type="project" value="UniProtKB-SubCell"/>
</dbReference>
<dbReference type="InterPro" id="IPR051057">
    <property type="entry name" value="PI-PLC_domain"/>
</dbReference>
<evidence type="ECO:0000256" key="7">
    <source>
        <dbReference type="ARBA" id="ARBA00023239"/>
    </source>
</evidence>
<dbReference type="Gene3D" id="3.20.20.190">
    <property type="entry name" value="Phosphatidylinositol (PI) phosphodiesterase"/>
    <property type="match status" value="1"/>
</dbReference>
<dbReference type="InterPro" id="IPR017946">
    <property type="entry name" value="PLC-like_Pdiesterase_TIM-brl"/>
</dbReference>
<keyword evidence="6" id="KW-1015">Disulfide bond</keyword>
<dbReference type="PANTHER" id="PTHR13593:SF103">
    <property type="entry name" value="RE10370P"/>
    <property type="match status" value="1"/>
</dbReference>
<gene>
    <name evidence="9" type="primary">NCL1_13109</name>
    <name evidence="9" type="ORF">NPIL_491881</name>
</gene>
<dbReference type="SUPFAM" id="SSF51695">
    <property type="entry name" value="PLC-like phosphodiesterases"/>
    <property type="match status" value="1"/>
</dbReference>
<sequence>QEKSILKERSAPPNLVFKFQQALRLSFIFISLLCLDNGYKRYLNQISHVKMLRIILIIIAITICINSSKVSSLINSLEDCYSHIPVRTEVFLTISSLYSFFKKNGVAQRWLEINWVVGKPIRGDIIHVYNKDPQQYPTEKPLLIVDPEKHSAGYFRTNIKVPIEASFLDPEQENPCMGYWASYRNKKGNIEASTCLQMHPFWMEQISTQISNLRIHEIMIPGSHDSGSFSKKKKSKPYIRYKYAQELSIFNQLVYGLRYFDLRIGYYKNIPGKYFINHNFLKTNHTVKSVLEQVKKFLMKGKKEIIILDFHDFPHGFTSYDIHQNLINLIHSILGPLLIPHDARNGTLKDIWESGKNVIVSYEYKFENGIPEYLWPRIPRAWGNKQSKETLRTYFQEVFSKPTPNGIWAAMAEMTPNAKMIVLHPFKGLRKMADEINREVTHWFRDLYWQKSNIVATDFFLGNDIINVAIRANQIKGVCPSNCWSYMKP</sequence>
<evidence type="ECO:0000313" key="10">
    <source>
        <dbReference type="Proteomes" id="UP000887013"/>
    </source>
</evidence>
<keyword evidence="3" id="KW-0964">Secreted</keyword>
<organism evidence="9 10">
    <name type="scientific">Nephila pilipes</name>
    <name type="common">Giant wood spider</name>
    <name type="synonym">Nephila maculata</name>
    <dbReference type="NCBI Taxonomy" id="299642"/>
    <lineage>
        <taxon>Eukaryota</taxon>
        <taxon>Metazoa</taxon>
        <taxon>Ecdysozoa</taxon>
        <taxon>Arthropoda</taxon>
        <taxon>Chelicerata</taxon>
        <taxon>Arachnida</taxon>
        <taxon>Araneae</taxon>
        <taxon>Araneomorphae</taxon>
        <taxon>Entelegynae</taxon>
        <taxon>Araneoidea</taxon>
        <taxon>Nephilidae</taxon>
        <taxon>Nephila</taxon>
    </lineage>
</organism>
<dbReference type="AlphaFoldDB" id="A0A8X6N9B7"/>
<keyword evidence="4" id="KW-0479">Metal-binding</keyword>
<keyword evidence="10" id="KW-1185">Reference proteome</keyword>
<evidence type="ECO:0000259" key="8">
    <source>
        <dbReference type="SMART" id="SM00148"/>
    </source>
</evidence>
<evidence type="ECO:0000256" key="3">
    <source>
        <dbReference type="ARBA" id="ARBA00022525"/>
    </source>
</evidence>
<dbReference type="GO" id="GO:0046872">
    <property type="term" value="F:metal ion binding"/>
    <property type="evidence" value="ECO:0007669"/>
    <property type="project" value="UniProtKB-KW"/>
</dbReference>
<comment type="caution">
    <text evidence="9">The sequence shown here is derived from an EMBL/GenBank/DDBJ whole genome shotgun (WGS) entry which is preliminary data.</text>
</comment>
<evidence type="ECO:0000256" key="6">
    <source>
        <dbReference type="ARBA" id="ARBA00023157"/>
    </source>
</evidence>
<dbReference type="Proteomes" id="UP000887013">
    <property type="component" value="Unassembled WGS sequence"/>
</dbReference>
<proteinExistence type="predicted"/>
<comment type="subcellular location">
    <subcellularLocation>
        <location evidence="2">Secreted</location>
    </subcellularLocation>
</comment>
<evidence type="ECO:0000313" key="9">
    <source>
        <dbReference type="EMBL" id="GFT00914.1"/>
    </source>
</evidence>
<comment type="catalytic activity">
    <reaction evidence="1">
        <text>an N-(acyl)-sphingosylphosphoethanolamine = an N-(acyl)-sphingosyl-1,3-cyclic phosphate + ethanolamine</text>
        <dbReference type="Rhea" id="RHEA:60648"/>
        <dbReference type="ChEBI" id="CHEBI:57603"/>
        <dbReference type="ChEBI" id="CHEBI:143891"/>
        <dbReference type="ChEBI" id="CHEBI:143892"/>
    </reaction>
</comment>
<evidence type="ECO:0000256" key="4">
    <source>
        <dbReference type="ARBA" id="ARBA00022723"/>
    </source>
</evidence>
<name>A0A8X6N9B7_NEPPI</name>
<evidence type="ECO:0000256" key="1">
    <source>
        <dbReference type="ARBA" id="ARBA00000110"/>
    </source>
</evidence>
<keyword evidence="5" id="KW-0460">Magnesium</keyword>
<protein>
    <submittedName>
        <fullName evidence="9">PI-PLC X domain-containing protein 1</fullName>
    </submittedName>
</protein>
<dbReference type="GO" id="GO:0008081">
    <property type="term" value="F:phosphoric diester hydrolase activity"/>
    <property type="evidence" value="ECO:0007669"/>
    <property type="project" value="InterPro"/>
</dbReference>
<reference evidence="9" key="1">
    <citation type="submission" date="2020-08" db="EMBL/GenBank/DDBJ databases">
        <title>Multicomponent nature underlies the extraordinary mechanical properties of spider dragline silk.</title>
        <authorList>
            <person name="Kono N."/>
            <person name="Nakamura H."/>
            <person name="Mori M."/>
            <person name="Yoshida Y."/>
            <person name="Ohtoshi R."/>
            <person name="Malay A.D."/>
            <person name="Moran D.A.P."/>
            <person name="Tomita M."/>
            <person name="Numata K."/>
            <person name="Arakawa K."/>
        </authorList>
    </citation>
    <scope>NUCLEOTIDE SEQUENCE</scope>
</reference>
<dbReference type="SMART" id="SM00148">
    <property type="entry name" value="PLCXc"/>
    <property type="match status" value="1"/>
</dbReference>
<dbReference type="GO" id="GO:0006629">
    <property type="term" value="P:lipid metabolic process"/>
    <property type="evidence" value="ECO:0007669"/>
    <property type="project" value="InterPro"/>
</dbReference>